<dbReference type="AlphaFoldDB" id="A0A5E7BTG7"/>
<dbReference type="Gene3D" id="2.180.10.10">
    <property type="entry name" value="RHS repeat-associated core"/>
    <property type="match status" value="1"/>
</dbReference>
<name>A0A5E7BTG7_PSEFL</name>
<dbReference type="InterPro" id="IPR022385">
    <property type="entry name" value="Rhs_assc_core"/>
</dbReference>
<dbReference type="EMBL" id="CABVHP010000005">
    <property type="protein sequence ID" value="VVN93037.1"/>
    <property type="molecule type" value="Genomic_DNA"/>
</dbReference>
<dbReference type="SUPFAM" id="SSF56399">
    <property type="entry name" value="ADP-ribosylation"/>
    <property type="match status" value="1"/>
</dbReference>
<dbReference type="RefSeq" id="WP_224787830.1">
    <property type="nucleotide sequence ID" value="NZ_CABVHP010000005.1"/>
</dbReference>
<evidence type="ECO:0008006" key="3">
    <source>
        <dbReference type="Google" id="ProtNLM"/>
    </source>
</evidence>
<dbReference type="Proteomes" id="UP000326557">
    <property type="component" value="Unassembled WGS sequence"/>
</dbReference>
<sequence>MNITLLATDQQRSVIQAIDRRSSGSIAYTPYGYHCKKSTSMCRLGFNGEFPEASTGDYLLGNGYRAFNPVLMRFNSPDKLSPFGKGGVNTYAYCLGDPINRSDESGRFSAPWIANASTTYIKSRHALIARTPWYSWSGRDIELVKHSTRQSPFGMSKLQPKELFGIQTSSKRFSPAPAVKRPRLFPEEMPVIIAQPDDGNFNNTLMERFYETRVHKYRKDALLHFIKTPRAGHIEQHSNKLRSVMFDLEESFEVVEGIGLVPSPSNIKAASRLIRNENLGNN</sequence>
<organism evidence="1 2">
    <name type="scientific">Pseudomonas fluorescens</name>
    <dbReference type="NCBI Taxonomy" id="294"/>
    <lineage>
        <taxon>Bacteria</taxon>
        <taxon>Pseudomonadati</taxon>
        <taxon>Pseudomonadota</taxon>
        <taxon>Gammaproteobacteria</taxon>
        <taxon>Pseudomonadales</taxon>
        <taxon>Pseudomonadaceae</taxon>
        <taxon>Pseudomonas</taxon>
    </lineage>
</organism>
<evidence type="ECO:0000313" key="1">
    <source>
        <dbReference type="EMBL" id="VVN93037.1"/>
    </source>
</evidence>
<reference evidence="1 2" key="1">
    <citation type="submission" date="2019-09" db="EMBL/GenBank/DDBJ databases">
        <authorList>
            <person name="Chandra G."/>
            <person name="Truman W A."/>
        </authorList>
    </citation>
    <scope>NUCLEOTIDE SEQUENCE [LARGE SCALE GENOMIC DNA]</scope>
    <source>
        <strain evidence="1">PS704</strain>
    </source>
</reference>
<evidence type="ECO:0000313" key="2">
    <source>
        <dbReference type="Proteomes" id="UP000326557"/>
    </source>
</evidence>
<accession>A0A5E7BTG7</accession>
<dbReference type="NCBIfam" id="TIGR03696">
    <property type="entry name" value="Rhs_assc_core"/>
    <property type="match status" value="1"/>
</dbReference>
<protein>
    <recommendedName>
        <fullName evidence="3">RHS repeat-associated core domain-containing protein</fullName>
    </recommendedName>
</protein>
<gene>
    <name evidence="1" type="ORF">PS704_02032</name>
</gene>
<proteinExistence type="predicted"/>